<feature type="compositionally biased region" description="Polar residues" evidence="4">
    <location>
        <begin position="92"/>
        <end position="105"/>
    </location>
</feature>
<evidence type="ECO:0000256" key="4">
    <source>
        <dbReference type="SAM" id="MobiDB-lite"/>
    </source>
</evidence>
<keyword evidence="3" id="KW-0443">Lipid metabolism</keyword>
<name>A0AA96G945_9BACT</name>
<feature type="region of interest" description="Disordered" evidence="4">
    <location>
        <begin position="87"/>
        <end position="123"/>
    </location>
</feature>
<dbReference type="GO" id="GO:0009245">
    <property type="term" value="P:lipid A biosynthetic process"/>
    <property type="evidence" value="ECO:0007669"/>
    <property type="project" value="TreeGrafter"/>
</dbReference>
<dbReference type="RefSeq" id="WP_312642389.1">
    <property type="nucleotide sequence ID" value="NZ_CP116967.1"/>
</dbReference>
<keyword evidence="3" id="KW-0276">Fatty acid metabolism</keyword>
<feature type="compositionally biased region" description="Basic residues" evidence="4">
    <location>
        <begin position="110"/>
        <end position="123"/>
    </location>
</feature>
<evidence type="ECO:0000256" key="1">
    <source>
        <dbReference type="ARBA" id="ARBA00022450"/>
    </source>
</evidence>
<evidence type="ECO:0000259" key="5">
    <source>
        <dbReference type="PROSITE" id="PS50075"/>
    </source>
</evidence>
<dbReference type="Proteomes" id="UP001302719">
    <property type="component" value="Chromosome"/>
</dbReference>
<reference evidence="6 7" key="1">
    <citation type="submission" date="2023-01" db="EMBL/GenBank/DDBJ databases">
        <title>Cultivation and genomic characterization of new, ubiquitous marine nitrite-oxidizing bacteria from the Nitrospirales.</title>
        <authorList>
            <person name="Mueller A.J."/>
            <person name="Daebeler A."/>
            <person name="Herbold C.W."/>
            <person name="Kirkegaard R.H."/>
            <person name="Daims H."/>
        </authorList>
    </citation>
    <scope>NUCLEOTIDE SEQUENCE [LARGE SCALE GENOMIC DNA]</scope>
    <source>
        <strain evidence="6 7">VA</strain>
    </source>
</reference>
<dbReference type="PROSITE" id="PS50075">
    <property type="entry name" value="CARRIER"/>
    <property type="match status" value="1"/>
</dbReference>
<feature type="domain" description="Carrier" evidence="5">
    <location>
        <begin position="6"/>
        <end position="84"/>
    </location>
</feature>
<dbReference type="Gene3D" id="1.10.1200.10">
    <property type="entry name" value="ACP-like"/>
    <property type="match status" value="1"/>
</dbReference>
<keyword evidence="1 3" id="KW-0596">Phosphopantetheine</keyword>
<comment type="function">
    <text evidence="3">Carrier of the growing fatty acid chain in fatty acid biosynthesis.</text>
</comment>
<accession>A0AA96G945</accession>
<feature type="modified residue" description="O-(pantetheine 4'-phosphoryl)serine" evidence="3">
    <location>
        <position position="44"/>
    </location>
</feature>
<evidence type="ECO:0000256" key="2">
    <source>
        <dbReference type="ARBA" id="ARBA00022553"/>
    </source>
</evidence>
<keyword evidence="3" id="KW-0275">Fatty acid biosynthesis</keyword>
<organism evidence="6 7">
    <name type="scientific">Candidatus Nitrospira allomarina</name>
    <dbReference type="NCBI Taxonomy" id="3020900"/>
    <lineage>
        <taxon>Bacteria</taxon>
        <taxon>Pseudomonadati</taxon>
        <taxon>Nitrospirota</taxon>
        <taxon>Nitrospiria</taxon>
        <taxon>Nitrospirales</taxon>
        <taxon>Nitrospiraceae</taxon>
        <taxon>Nitrospira</taxon>
    </lineage>
</organism>
<dbReference type="GO" id="GO:0000035">
    <property type="term" value="F:acyl binding"/>
    <property type="evidence" value="ECO:0007669"/>
    <property type="project" value="TreeGrafter"/>
</dbReference>
<dbReference type="InterPro" id="IPR003231">
    <property type="entry name" value="ACP"/>
</dbReference>
<dbReference type="GO" id="GO:0000036">
    <property type="term" value="F:acyl carrier activity"/>
    <property type="evidence" value="ECO:0007669"/>
    <property type="project" value="UniProtKB-UniRule"/>
</dbReference>
<dbReference type="GO" id="GO:0005829">
    <property type="term" value="C:cytosol"/>
    <property type="evidence" value="ECO:0007669"/>
    <property type="project" value="TreeGrafter"/>
</dbReference>
<dbReference type="GO" id="GO:0016020">
    <property type="term" value="C:membrane"/>
    <property type="evidence" value="ECO:0007669"/>
    <property type="project" value="GOC"/>
</dbReference>
<keyword evidence="3" id="KW-0963">Cytoplasm</keyword>
<dbReference type="AlphaFoldDB" id="A0AA96G945"/>
<proteinExistence type="inferred from homology"/>
<dbReference type="HAMAP" id="MF_01217">
    <property type="entry name" value="Acyl_carrier"/>
    <property type="match status" value="1"/>
</dbReference>
<dbReference type="PANTHER" id="PTHR20863:SF76">
    <property type="entry name" value="CARRIER DOMAIN-CONTAINING PROTEIN"/>
    <property type="match status" value="1"/>
</dbReference>
<keyword evidence="7" id="KW-1185">Reference proteome</keyword>
<sequence length="123" mass="13621">MKSSVNKSSQLSQQVYHTLGKYLQRDPKDLHPEDSLRDDLGLDSLQTIELVYEVESAFDLQIPDEDFGRLTTIGAVILYLDERIHGKGSALSGPQATPSAKNSRPTPLGKKPKSRPTSKKSRT</sequence>
<gene>
    <name evidence="3" type="primary">acpP</name>
    <name evidence="6" type="ORF">PP769_17040</name>
</gene>
<comment type="subcellular location">
    <subcellularLocation>
        <location evidence="3">Cytoplasm</location>
    </subcellularLocation>
</comment>
<dbReference type="InterPro" id="IPR036736">
    <property type="entry name" value="ACP-like_sf"/>
</dbReference>
<keyword evidence="2 3" id="KW-0597">Phosphoprotein</keyword>
<comment type="similarity">
    <text evidence="3">Belongs to the acyl carrier protein (ACP) family.</text>
</comment>
<dbReference type="Pfam" id="PF00550">
    <property type="entry name" value="PP-binding"/>
    <property type="match status" value="1"/>
</dbReference>
<dbReference type="InterPro" id="IPR009081">
    <property type="entry name" value="PP-bd_ACP"/>
</dbReference>
<protein>
    <recommendedName>
        <fullName evidence="3">Acyl carrier protein</fullName>
        <shortName evidence="3">ACP</shortName>
    </recommendedName>
</protein>
<dbReference type="EMBL" id="CP116967">
    <property type="protein sequence ID" value="WNM57654.1"/>
    <property type="molecule type" value="Genomic_DNA"/>
</dbReference>
<comment type="PTM">
    <text evidence="3">4'-phosphopantetheine is transferred from CoA to a specific serine of apo-ACP by AcpS. This modification is essential for activity because fatty acids are bound in thioester linkage to the sulfhydryl of the prosthetic group.</text>
</comment>
<comment type="pathway">
    <text evidence="3">Lipid metabolism; fatty acid biosynthesis.</text>
</comment>
<evidence type="ECO:0000256" key="3">
    <source>
        <dbReference type="HAMAP-Rule" id="MF_01217"/>
    </source>
</evidence>
<evidence type="ECO:0000313" key="7">
    <source>
        <dbReference type="Proteomes" id="UP001302719"/>
    </source>
</evidence>
<evidence type="ECO:0000313" key="6">
    <source>
        <dbReference type="EMBL" id="WNM57654.1"/>
    </source>
</evidence>
<keyword evidence="3" id="KW-0444">Lipid biosynthesis</keyword>
<dbReference type="SUPFAM" id="SSF47336">
    <property type="entry name" value="ACP-like"/>
    <property type="match status" value="1"/>
</dbReference>
<dbReference type="PANTHER" id="PTHR20863">
    <property type="entry name" value="ACYL CARRIER PROTEIN"/>
    <property type="match status" value="1"/>
</dbReference>
<dbReference type="KEGG" id="nall:PP769_17040"/>